<evidence type="ECO:0000313" key="2">
    <source>
        <dbReference type="Proteomes" id="UP000316778"/>
    </source>
</evidence>
<dbReference type="EMBL" id="VLLG01000003">
    <property type="protein sequence ID" value="TWI88659.1"/>
    <property type="molecule type" value="Genomic_DNA"/>
</dbReference>
<dbReference type="Pfam" id="PF06996">
    <property type="entry name" value="T6SS_TssG"/>
    <property type="match status" value="1"/>
</dbReference>
<reference evidence="1 2" key="1">
    <citation type="journal article" date="2013" name="Stand. Genomic Sci.">
        <title>Genomic Encyclopedia of Type Strains, Phase I: The one thousand microbial genomes (KMG-I) project.</title>
        <authorList>
            <person name="Kyrpides N.C."/>
            <person name="Woyke T."/>
            <person name="Eisen J.A."/>
            <person name="Garrity G."/>
            <person name="Lilburn T.G."/>
            <person name="Beck B.J."/>
            <person name="Whitman W.B."/>
            <person name="Hugenholtz P."/>
            <person name="Klenk H.P."/>
        </authorList>
    </citation>
    <scope>NUCLEOTIDE SEQUENCE [LARGE SCALE GENOMIC DNA]</scope>
    <source>
        <strain evidence="1 2">DSM 13484</strain>
    </source>
</reference>
<evidence type="ECO:0000313" key="1">
    <source>
        <dbReference type="EMBL" id="TWI88659.1"/>
    </source>
</evidence>
<organism evidence="1 2">
    <name type="scientific">Chitinophaga japonensis</name>
    <name type="common">Flexibacter japonensis</name>
    <dbReference type="NCBI Taxonomy" id="104662"/>
    <lineage>
        <taxon>Bacteria</taxon>
        <taxon>Pseudomonadati</taxon>
        <taxon>Bacteroidota</taxon>
        <taxon>Chitinophagia</taxon>
        <taxon>Chitinophagales</taxon>
        <taxon>Chitinophagaceae</taxon>
        <taxon>Chitinophaga</taxon>
    </lineage>
</organism>
<protein>
    <submittedName>
        <fullName evidence="1">Type VI secretion system (T6SS) VasB/ImpH family protein</fullName>
    </submittedName>
</protein>
<gene>
    <name evidence="1" type="ORF">LX66_2745</name>
</gene>
<dbReference type="AlphaFoldDB" id="A0A562T551"/>
<comment type="caution">
    <text evidence="1">The sequence shown here is derived from an EMBL/GenBank/DDBJ whole genome shotgun (WGS) entry which is preliminary data.</text>
</comment>
<name>A0A562T551_CHIJA</name>
<dbReference type="InterPro" id="IPR010732">
    <property type="entry name" value="T6SS_TssG-like"/>
</dbReference>
<dbReference type="Proteomes" id="UP000316778">
    <property type="component" value="Unassembled WGS sequence"/>
</dbReference>
<sequence length="326" mass="37707">MKNRKIIAYMANNAQKAAVLENVIDHIRSLQEDVRAEVVVGELLDNQVQQDAVTVQMENVFSRAFARDILHVRLDDSQPYHPFISLQLSRDGLYDRLPEGVFHEFSPRQHSSVREMVASYKKQQQEETQARRFFRPLEHEFFLQRVFLERREKHLLFDAFGKDADQLFRSFWHIPGGLPRPAVNRLVKLLPYMHRIAGNIPFVQSCLQAILEEEVDIVCRYAPQRVQSNNSMPLGECSLGEDTLAGEDFYTDMPVMKVTIGPLQRRRIYDYLPWQPYGQLLTTCYDFMLPADVDVETILEPHPAEKGAVVADENPKEGIVGYNLFL</sequence>
<accession>A0A562T551</accession>
<keyword evidence="2" id="KW-1185">Reference proteome</keyword>
<proteinExistence type="predicted"/>